<sequence>MKRNFIQLSFICVFTLFTPATLWANFSYQAEIPKDNKVPNDYLEKRKSLGQEPTGADSWQRQLDQEKAREDADTAKRELDKQTKCEQQKNAPRYRSEKEKQPYQYLDPDPCANQVFIKVF</sequence>
<feature type="signal peptide" evidence="2">
    <location>
        <begin position="1"/>
        <end position="24"/>
    </location>
</feature>
<evidence type="ECO:0000256" key="2">
    <source>
        <dbReference type="SAM" id="SignalP"/>
    </source>
</evidence>
<dbReference type="AlphaFoldDB" id="A0A0U1HSL6"/>
<feature type="chain" id="PRO_5006709285" evidence="2">
    <location>
        <begin position="25"/>
        <end position="120"/>
    </location>
</feature>
<gene>
    <name evidence="3" type="ORF">ERS008555_01909</name>
</gene>
<accession>A0A0U1HSL6</accession>
<feature type="compositionally biased region" description="Basic and acidic residues" evidence="1">
    <location>
        <begin position="37"/>
        <end position="49"/>
    </location>
</feature>
<proteinExistence type="predicted"/>
<evidence type="ECO:0000256" key="1">
    <source>
        <dbReference type="SAM" id="MobiDB-lite"/>
    </source>
</evidence>
<organism evidence="3 4">
    <name type="scientific">Yersinia rohdei</name>
    <dbReference type="NCBI Taxonomy" id="29485"/>
    <lineage>
        <taxon>Bacteria</taxon>
        <taxon>Pseudomonadati</taxon>
        <taxon>Pseudomonadota</taxon>
        <taxon>Gammaproteobacteria</taxon>
        <taxon>Enterobacterales</taxon>
        <taxon>Yersiniaceae</taxon>
        <taxon>Yersinia</taxon>
    </lineage>
</organism>
<reference evidence="3 4" key="1">
    <citation type="submission" date="2015-03" db="EMBL/GenBank/DDBJ databases">
        <authorList>
            <person name="Murphy D."/>
        </authorList>
    </citation>
    <scope>NUCLEOTIDE SEQUENCE [LARGE SCALE GENOMIC DNA]</scope>
    <source>
        <strain evidence="3 4">68/02</strain>
    </source>
</reference>
<keyword evidence="2" id="KW-0732">Signal</keyword>
<dbReference type="EMBL" id="CTKE01000008">
    <property type="protein sequence ID" value="CQI90033.1"/>
    <property type="molecule type" value="Genomic_DNA"/>
</dbReference>
<dbReference type="Proteomes" id="UP000042054">
    <property type="component" value="Unassembled WGS sequence"/>
</dbReference>
<evidence type="ECO:0000313" key="4">
    <source>
        <dbReference type="Proteomes" id="UP000042054"/>
    </source>
</evidence>
<evidence type="ECO:0000313" key="3">
    <source>
        <dbReference type="EMBL" id="CQI90033.1"/>
    </source>
</evidence>
<name>A0A0U1HSL6_YERRO</name>
<protein>
    <submittedName>
        <fullName evidence="3">Uncharacterized protein</fullName>
    </submittedName>
</protein>
<dbReference type="RefSeq" id="WP_049615771.1">
    <property type="nucleotide sequence ID" value="NZ_CABIHO010000012.1"/>
</dbReference>
<dbReference type="OrthoDB" id="6479911at2"/>
<feature type="compositionally biased region" description="Basic and acidic residues" evidence="1">
    <location>
        <begin position="63"/>
        <end position="87"/>
    </location>
</feature>
<feature type="region of interest" description="Disordered" evidence="1">
    <location>
        <begin position="37"/>
        <end position="109"/>
    </location>
</feature>